<reference evidence="8" key="1">
    <citation type="submission" date="2020-11" db="EMBL/GenBank/DDBJ databases">
        <authorList>
            <person name="Tran Van P."/>
        </authorList>
    </citation>
    <scope>NUCLEOTIDE SEQUENCE</scope>
</reference>
<dbReference type="Proteomes" id="UP000678499">
    <property type="component" value="Unassembled WGS sequence"/>
</dbReference>
<dbReference type="GO" id="GO:0008519">
    <property type="term" value="F:ammonium channel activity"/>
    <property type="evidence" value="ECO:0007669"/>
    <property type="project" value="InterPro"/>
</dbReference>
<evidence type="ECO:0000256" key="2">
    <source>
        <dbReference type="ARBA" id="ARBA00011036"/>
    </source>
</evidence>
<keyword evidence="5 6" id="KW-0472">Membrane</keyword>
<keyword evidence="3 6" id="KW-0812">Transmembrane</keyword>
<feature type="domain" description="Ammonium transporter AmtB-like" evidence="7">
    <location>
        <begin position="57"/>
        <end position="179"/>
    </location>
</feature>
<dbReference type="InterPro" id="IPR024041">
    <property type="entry name" value="NH4_transpt_AmtB-like_dom"/>
</dbReference>
<dbReference type="PANTHER" id="PTHR11730:SF60">
    <property type="entry name" value="RH50, ISOFORM D"/>
    <property type="match status" value="1"/>
</dbReference>
<keyword evidence="9" id="KW-1185">Reference proteome</keyword>
<dbReference type="SUPFAM" id="SSF111352">
    <property type="entry name" value="Ammonium transporter"/>
    <property type="match status" value="1"/>
</dbReference>
<dbReference type="Pfam" id="PF00909">
    <property type="entry name" value="Ammonium_transp"/>
    <property type="match status" value="1"/>
</dbReference>
<dbReference type="Gene3D" id="1.10.3430.10">
    <property type="entry name" value="Ammonium transporter AmtB like domains"/>
    <property type="match status" value="1"/>
</dbReference>
<comment type="subcellular location">
    <subcellularLocation>
        <location evidence="1">Membrane</location>
        <topology evidence="1">Multi-pass membrane protein</topology>
    </subcellularLocation>
</comment>
<protein>
    <recommendedName>
        <fullName evidence="7">Ammonium transporter AmtB-like domain-containing protein</fullName>
    </recommendedName>
</protein>
<evidence type="ECO:0000256" key="5">
    <source>
        <dbReference type="ARBA" id="ARBA00023136"/>
    </source>
</evidence>
<dbReference type="PRINTS" id="PR00342">
    <property type="entry name" value="RHESUSRHD"/>
</dbReference>
<dbReference type="EMBL" id="OA883620">
    <property type="protein sequence ID" value="CAD7279321.1"/>
    <property type="molecule type" value="Genomic_DNA"/>
</dbReference>
<dbReference type="InterPro" id="IPR002229">
    <property type="entry name" value="RhesusRHD"/>
</dbReference>
<dbReference type="PANTHER" id="PTHR11730">
    <property type="entry name" value="AMMONIUM TRANSPORTER"/>
    <property type="match status" value="1"/>
</dbReference>
<evidence type="ECO:0000256" key="6">
    <source>
        <dbReference type="SAM" id="Phobius"/>
    </source>
</evidence>
<evidence type="ECO:0000259" key="7">
    <source>
        <dbReference type="Pfam" id="PF00909"/>
    </source>
</evidence>
<proteinExistence type="inferred from homology"/>
<dbReference type="EMBL" id="CAJPEX010001583">
    <property type="protein sequence ID" value="CAG0919473.1"/>
    <property type="molecule type" value="Genomic_DNA"/>
</dbReference>
<feature type="transmembrane region" description="Helical" evidence="6">
    <location>
        <begin position="100"/>
        <end position="121"/>
    </location>
</feature>
<organism evidence="8">
    <name type="scientific">Notodromas monacha</name>
    <dbReference type="NCBI Taxonomy" id="399045"/>
    <lineage>
        <taxon>Eukaryota</taxon>
        <taxon>Metazoa</taxon>
        <taxon>Ecdysozoa</taxon>
        <taxon>Arthropoda</taxon>
        <taxon>Crustacea</taxon>
        <taxon>Oligostraca</taxon>
        <taxon>Ostracoda</taxon>
        <taxon>Podocopa</taxon>
        <taxon>Podocopida</taxon>
        <taxon>Cypridocopina</taxon>
        <taxon>Cypridoidea</taxon>
        <taxon>Cyprididae</taxon>
        <taxon>Notodromas</taxon>
    </lineage>
</organism>
<feature type="transmembrane region" description="Helical" evidence="6">
    <location>
        <begin position="75"/>
        <end position="94"/>
    </location>
</feature>
<sequence length="200" mass="21959">MTKSVGLGLSPVASWLFISFQVVLIVLYGLFTRHVGTVTVDHSKSSSSDVDASTAGHSKGEEIFNVGPYAAFQDVHVMIFIGFGFLMTFLSRYSYSAVGFNFLLAALAVEWSILCQGFLHAWHSQHAYITLKLSNLLAADIASAAFLISFGVILGRLTPLQLMVMVVIQMPLFAINEHLTYFVFKDQNAERLRSLVSDAA</sequence>
<accession>A0A7R9BRV7</accession>
<evidence type="ECO:0000313" key="9">
    <source>
        <dbReference type="Proteomes" id="UP000678499"/>
    </source>
</evidence>
<feature type="transmembrane region" description="Helical" evidence="6">
    <location>
        <begin position="12"/>
        <end position="31"/>
    </location>
</feature>
<feature type="transmembrane region" description="Helical" evidence="6">
    <location>
        <begin position="133"/>
        <end position="154"/>
    </location>
</feature>
<evidence type="ECO:0000256" key="4">
    <source>
        <dbReference type="ARBA" id="ARBA00022989"/>
    </source>
</evidence>
<evidence type="ECO:0000313" key="8">
    <source>
        <dbReference type="EMBL" id="CAD7279321.1"/>
    </source>
</evidence>
<keyword evidence="4 6" id="KW-1133">Transmembrane helix</keyword>
<evidence type="ECO:0000256" key="3">
    <source>
        <dbReference type="ARBA" id="ARBA00022692"/>
    </source>
</evidence>
<dbReference type="GO" id="GO:0097272">
    <property type="term" value="P:ammonium homeostasis"/>
    <property type="evidence" value="ECO:0007669"/>
    <property type="project" value="TreeGrafter"/>
</dbReference>
<dbReference type="AlphaFoldDB" id="A0A7R9BRV7"/>
<comment type="similarity">
    <text evidence="2">Belongs to the ammonium transporter (TC 2.A.49) family. Rh subfamily.</text>
</comment>
<dbReference type="GO" id="GO:0005886">
    <property type="term" value="C:plasma membrane"/>
    <property type="evidence" value="ECO:0007669"/>
    <property type="project" value="InterPro"/>
</dbReference>
<name>A0A7R9BRV7_9CRUS</name>
<evidence type="ECO:0000256" key="1">
    <source>
        <dbReference type="ARBA" id="ARBA00004141"/>
    </source>
</evidence>
<dbReference type="OrthoDB" id="534912at2759"/>
<gene>
    <name evidence="8" type="ORF">NMOB1V02_LOCUS6997</name>
</gene>
<dbReference type="InterPro" id="IPR029020">
    <property type="entry name" value="Ammonium/urea_transptr"/>
</dbReference>